<reference evidence="1" key="1">
    <citation type="submission" date="2019-04" db="EMBL/GenBank/DDBJ databases">
        <title>Microbes associate with the intestines of laboratory mice.</title>
        <authorList>
            <person name="Navarre W."/>
            <person name="Wong E."/>
            <person name="Huang K."/>
            <person name="Tropini C."/>
            <person name="Ng K."/>
            <person name="Yu B."/>
        </authorList>
    </citation>
    <scope>NUCLEOTIDE SEQUENCE</scope>
    <source>
        <strain evidence="1">NM09_H32</strain>
    </source>
</reference>
<dbReference type="EC" id="2.7.7.6" evidence="1"/>
<sequence>MSKSMVETAYQVLKTHQEPIPFVQLWTEVSKEMGFTPTQAEDNIAQLYTDLSMDGRFLNMAGNTWDLRSRHTYSESVTDTSTIAIDDSDEDEEDIDEELDADEEKKLNEE</sequence>
<name>A0AC61R766_9FIRM</name>
<proteinExistence type="predicted"/>
<gene>
    <name evidence="1" type="primary">rpoE</name>
    <name evidence="1" type="ORF">E5336_06495</name>
</gene>
<protein>
    <submittedName>
        <fullName evidence="1">DNA-directed RNA polymerase subunit delta</fullName>
        <ecNumber evidence="1">2.7.7.6</ecNumber>
    </submittedName>
</protein>
<evidence type="ECO:0000313" key="1">
    <source>
        <dbReference type="EMBL" id="TGY65962.1"/>
    </source>
</evidence>
<dbReference type="EMBL" id="SRYG01000011">
    <property type="protein sequence ID" value="TGY65962.1"/>
    <property type="molecule type" value="Genomic_DNA"/>
</dbReference>
<organism evidence="1 2">
    <name type="scientific">Dubosiella muris</name>
    <dbReference type="NCBI Taxonomy" id="3038133"/>
    <lineage>
        <taxon>Bacteria</taxon>
        <taxon>Bacillati</taxon>
        <taxon>Bacillota</taxon>
        <taxon>Erysipelotrichia</taxon>
        <taxon>Erysipelotrichales</taxon>
        <taxon>Erysipelotrichaceae</taxon>
        <taxon>Dubosiella</taxon>
    </lineage>
</organism>
<keyword evidence="1" id="KW-0804">Transcription</keyword>
<accession>A0AC61R766</accession>
<keyword evidence="1" id="KW-0808">Transferase</keyword>
<evidence type="ECO:0000313" key="2">
    <source>
        <dbReference type="Proteomes" id="UP000308836"/>
    </source>
</evidence>
<dbReference type="Proteomes" id="UP000308836">
    <property type="component" value="Unassembled WGS sequence"/>
</dbReference>
<keyword evidence="2" id="KW-1185">Reference proteome</keyword>
<comment type="caution">
    <text evidence="1">The sequence shown here is derived from an EMBL/GenBank/DDBJ whole genome shotgun (WGS) entry which is preliminary data.</text>
</comment>
<keyword evidence="1" id="KW-0548">Nucleotidyltransferase</keyword>
<keyword evidence="1" id="KW-0240">DNA-directed RNA polymerase</keyword>